<dbReference type="SUPFAM" id="SSF81558">
    <property type="entry name" value="Photosystem I subunits PsaA/PsaB"/>
    <property type="match status" value="1"/>
</dbReference>
<keyword evidence="1" id="KW-0472">Membrane</keyword>
<accession>A0A8J6DA97</accession>
<proteinExistence type="predicted"/>
<comment type="caution">
    <text evidence="2">The sequence shown here is derived from an EMBL/GenBank/DDBJ whole genome shotgun (WGS) entry which is preliminary data.</text>
</comment>
<feature type="transmembrane region" description="Helical" evidence="1">
    <location>
        <begin position="26"/>
        <end position="44"/>
    </location>
</feature>
<dbReference type="PANTHER" id="PTHR30128">
    <property type="entry name" value="OUTER MEMBRANE PROTEIN, OMPA-RELATED"/>
    <property type="match status" value="1"/>
</dbReference>
<dbReference type="AlphaFoldDB" id="A0A8J6DA97"/>
<dbReference type="Gene3D" id="1.20.1130.10">
    <property type="entry name" value="Photosystem I PsaA/PsaB"/>
    <property type="match status" value="1"/>
</dbReference>
<evidence type="ECO:0000313" key="3">
    <source>
        <dbReference type="Proteomes" id="UP000701853"/>
    </source>
</evidence>
<dbReference type="GO" id="GO:0009535">
    <property type="term" value="C:chloroplast thylakoid membrane"/>
    <property type="evidence" value="ECO:0007669"/>
    <property type="project" value="TreeGrafter"/>
</dbReference>
<dbReference type="InterPro" id="IPR036408">
    <property type="entry name" value="PSI_PsaA/B_sf"/>
</dbReference>
<name>A0A8J6DA97_9ROSI</name>
<reference evidence="2 3" key="1">
    <citation type="journal article" date="2021" name="bioRxiv">
        <title>The Gossypium anomalum genome as a resource for cotton improvement and evolutionary analysis of hybrid incompatibility.</title>
        <authorList>
            <person name="Grover C.E."/>
            <person name="Yuan D."/>
            <person name="Arick M.A."/>
            <person name="Miller E.R."/>
            <person name="Hu G."/>
            <person name="Peterson D.G."/>
            <person name="Wendel J.F."/>
            <person name="Udall J.A."/>
        </authorList>
    </citation>
    <scope>NUCLEOTIDE SEQUENCE [LARGE SCALE GENOMIC DNA]</scope>
    <source>
        <strain evidence="2">JFW-Udall</strain>
        <tissue evidence="2">Leaf</tissue>
    </source>
</reference>
<evidence type="ECO:0000313" key="2">
    <source>
        <dbReference type="EMBL" id="KAG8500931.1"/>
    </source>
</evidence>
<sequence length="53" mass="6024">MYSLPAYAFIAQDFTTQAALYTHHQYIAGFIMTGAFAHGAIFFIRDYNPEDSK</sequence>
<gene>
    <name evidence="2" type="ORF">CXB51_003014</name>
</gene>
<dbReference type="PANTHER" id="PTHR30128:SF19">
    <property type="entry name" value="PHOTOSYSTEM I P700 CHLOROPHYLL A APOPROTEIN A1-RELATED"/>
    <property type="match status" value="1"/>
</dbReference>
<keyword evidence="1" id="KW-0812">Transmembrane</keyword>
<dbReference type="Pfam" id="PF00223">
    <property type="entry name" value="PsaA_PsaB"/>
    <property type="match status" value="1"/>
</dbReference>
<organism evidence="2 3">
    <name type="scientific">Gossypium anomalum</name>
    <dbReference type="NCBI Taxonomy" id="47600"/>
    <lineage>
        <taxon>Eukaryota</taxon>
        <taxon>Viridiplantae</taxon>
        <taxon>Streptophyta</taxon>
        <taxon>Embryophyta</taxon>
        <taxon>Tracheophyta</taxon>
        <taxon>Spermatophyta</taxon>
        <taxon>Magnoliopsida</taxon>
        <taxon>eudicotyledons</taxon>
        <taxon>Gunneridae</taxon>
        <taxon>Pentapetalae</taxon>
        <taxon>rosids</taxon>
        <taxon>malvids</taxon>
        <taxon>Malvales</taxon>
        <taxon>Malvaceae</taxon>
        <taxon>Malvoideae</taxon>
        <taxon>Gossypium</taxon>
    </lineage>
</organism>
<dbReference type="Proteomes" id="UP000701853">
    <property type="component" value="Chromosome 2"/>
</dbReference>
<dbReference type="InterPro" id="IPR001280">
    <property type="entry name" value="PSI_PsaA/B"/>
</dbReference>
<dbReference type="GO" id="GO:0015979">
    <property type="term" value="P:photosynthesis"/>
    <property type="evidence" value="ECO:0007669"/>
    <property type="project" value="InterPro"/>
</dbReference>
<keyword evidence="1" id="KW-1133">Transmembrane helix</keyword>
<dbReference type="EMBL" id="JAHUZN010000002">
    <property type="protein sequence ID" value="KAG8500931.1"/>
    <property type="molecule type" value="Genomic_DNA"/>
</dbReference>
<dbReference type="OrthoDB" id="1922514at2759"/>
<protein>
    <submittedName>
        <fullName evidence="2">Uncharacterized protein</fullName>
    </submittedName>
</protein>
<keyword evidence="3" id="KW-1185">Reference proteome</keyword>
<evidence type="ECO:0000256" key="1">
    <source>
        <dbReference type="SAM" id="Phobius"/>
    </source>
</evidence>